<evidence type="ECO:0000313" key="7">
    <source>
        <dbReference type="WBParaSite" id="SRAE_X000177700.1"/>
    </source>
</evidence>
<feature type="domain" description="Apple" evidence="4">
    <location>
        <begin position="26"/>
        <end position="94"/>
    </location>
</feature>
<evidence type="ECO:0000313" key="5">
    <source>
        <dbReference type="EMBL" id="CEF60037.1"/>
    </source>
</evidence>
<dbReference type="Gene3D" id="3.50.4.10">
    <property type="entry name" value="Hepatocyte Growth Factor"/>
    <property type="match status" value="1"/>
</dbReference>
<protein>
    <submittedName>
        <fullName evidence="5 7">Apple domain-containing protein</fullName>
    </submittedName>
</protein>
<dbReference type="GeneID" id="36384848"/>
<proteinExistence type="predicted"/>
<keyword evidence="6" id="KW-1185">Reference proteome</keyword>
<reference evidence="5" key="1">
    <citation type="submission" date="2014-09" db="EMBL/GenBank/DDBJ databases">
        <authorList>
            <person name="Aslett A.Martin."/>
        </authorList>
    </citation>
    <scope>NUCLEOTIDE SEQUENCE</scope>
    <source>
        <strain evidence="5">ED321 Heterogonic</strain>
    </source>
</reference>
<evidence type="ECO:0000313" key="6">
    <source>
        <dbReference type="Proteomes" id="UP000035682"/>
    </source>
</evidence>
<evidence type="ECO:0000259" key="4">
    <source>
        <dbReference type="SMART" id="SM00223"/>
    </source>
</evidence>
<keyword evidence="2" id="KW-1015">Disulfide bond</keyword>
<feature type="signal peptide" evidence="3">
    <location>
        <begin position="1"/>
        <end position="22"/>
    </location>
</feature>
<dbReference type="OMA" id="KANTHSG"/>
<dbReference type="AlphaFoldDB" id="A0A090MPJ5"/>
<evidence type="ECO:0000256" key="1">
    <source>
        <dbReference type="ARBA" id="ARBA00022737"/>
    </source>
</evidence>
<organism evidence="5">
    <name type="scientific">Strongyloides ratti</name>
    <name type="common">Parasitic roundworm</name>
    <dbReference type="NCBI Taxonomy" id="34506"/>
    <lineage>
        <taxon>Eukaryota</taxon>
        <taxon>Metazoa</taxon>
        <taxon>Ecdysozoa</taxon>
        <taxon>Nematoda</taxon>
        <taxon>Chromadorea</taxon>
        <taxon>Rhabditida</taxon>
        <taxon>Tylenchina</taxon>
        <taxon>Panagrolaimomorpha</taxon>
        <taxon>Strongyloidoidea</taxon>
        <taxon>Strongyloididae</taxon>
        <taxon>Strongyloides</taxon>
    </lineage>
</organism>
<dbReference type="Proteomes" id="UP000035682">
    <property type="component" value="Unplaced"/>
</dbReference>
<evidence type="ECO:0000256" key="3">
    <source>
        <dbReference type="SAM" id="SignalP"/>
    </source>
</evidence>
<evidence type="ECO:0000256" key="2">
    <source>
        <dbReference type="ARBA" id="ARBA00023157"/>
    </source>
</evidence>
<dbReference type="WormBase" id="SRAE_X000177700">
    <property type="protein sequence ID" value="SRP01660"/>
    <property type="gene ID" value="WBGene00267354"/>
</dbReference>
<keyword evidence="1" id="KW-0677">Repeat</keyword>
<dbReference type="SMART" id="SM00223">
    <property type="entry name" value="APPLE"/>
    <property type="match status" value="1"/>
</dbReference>
<dbReference type="WBParaSite" id="SRAE_X000177700.1">
    <property type="protein sequence ID" value="SRAE_X000177700.1"/>
    <property type="gene ID" value="WBGene00267354"/>
</dbReference>
<dbReference type="EMBL" id="LN609396">
    <property type="protein sequence ID" value="CEF60037.1"/>
    <property type="molecule type" value="Genomic_DNA"/>
</dbReference>
<reference evidence="6" key="2">
    <citation type="submission" date="2014-09" db="EMBL/GenBank/DDBJ databases">
        <authorList>
            <person name="Martin A.A."/>
        </authorList>
    </citation>
    <scope>NUCLEOTIDE SEQUENCE</scope>
    <source>
        <strain evidence="6">ED321</strain>
    </source>
</reference>
<dbReference type="InterPro" id="IPR000177">
    <property type="entry name" value="Apple"/>
</dbReference>
<name>A0A090MPJ5_STRRB</name>
<feature type="chain" id="PRO_5015031313" evidence="3">
    <location>
        <begin position="23"/>
        <end position="181"/>
    </location>
</feature>
<keyword evidence="3" id="KW-0732">Signal</keyword>
<dbReference type="OrthoDB" id="5806724at2759"/>
<evidence type="ECO:0000313" key="8">
    <source>
        <dbReference type="WormBase" id="SRAE_X000177700"/>
    </source>
</evidence>
<dbReference type="CTD" id="36384848"/>
<dbReference type="GO" id="GO:0006508">
    <property type="term" value="P:proteolysis"/>
    <property type="evidence" value="ECO:0007669"/>
    <property type="project" value="InterPro"/>
</dbReference>
<dbReference type="GO" id="GO:0005576">
    <property type="term" value="C:extracellular region"/>
    <property type="evidence" value="ECO:0007669"/>
    <property type="project" value="InterPro"/>
</dbReference>
<sequence length="181" mass="20791">MRNYNILSVIFTLFLNILEIYSNRLCIHLPNIALIGGTYDELANVDIKTCCMSCWNDPCCMFYTYDVNKRHCDKKATITESKNQRDIVSGVKPNDFRGSGARLRNIKIWGGKGNQIEVDTLQDCENYCYAFSMCTWMLKPKNHILNEGDKKGKCTCYKQIDHLVYAYGINSSIMPHTQFGN</sequence>
<dbReference type="RefSeq" id="XP_024499247.1">
    <property type="nucleotide sequence ID" value="XM_024652807.1"/>
</dbReference>
<reference evidence="7" key="3">
    <citation type="submission" date="2020-12" db="UniProtKB">
        <authorList>
            <consortium name="WormBaseParasite"/>
        </authorList>
    </citation>
    <scope>IDENTIFICATION</scope>
</reference>
<accession>A0A090MPJ5</accession>
<gene>
    <name evidence="5 7 8" type="ORF">SRAE_X000177700</name>
</gene>